<keyword evidence="3" id="KW-1185">Reference proteome</keyword>
<gene>
    <name evidence="2" type="ORF">IEN85_19475</name>
</gene>
<dbReference type="AlphaFoldDB" id="A0A927FC78"/>
<reference evidence="2" key="1">
    <citation type="submission" date="2020-09" db="EMBL/GenBank/DDBJ databases">
        <title>Pelagicoccus enzymogenes sp. nov. with an EPS production, isolated from marine sediment.</title>
        <authorList>
            <person name="Feng X."/>
        </authorList>
    </citation>
    <scope>NUCLEOTIDE SEQUENCE</scope>
    <source>
        <strain evidence="2">NFK12</strain>
    </source>
</reference>
<evidence type="ECO:0000313" key="2">
    <source>
        <dbReference type="EMBL" id="MBD5781690.1"/>
    </source>
</evidence>
<evidence type="ECO:0000256" key="1">
    <source>
        <dbReference type="SAM" id="MobiDB-lite"/>
    </source>
</evidence>
<sequence>MNINPQNNASNIYAQNLGKAGQNPQAKAAEESGSKAAAAAGDKLELNALDSLRSQPEVRPEVVAKGKELLNDPNFPSKEMMHDIAKLIVPFADDE</sequence>
<protein>
    <recommendedName>
        <fullName evidence="4">Anti-sigma-28 factor FlgM C-terminal domain-containing protein</fullName>
    </recommendedName>
</protein>
<name>A0A927FC78_9BACT</name>
<proteinExistence type="predicted"/>
<evidence type="ECO:0000313" key="3">
    <source>
        <dbReference type="Proteomes" id="UP000622317"/>
    </source>
</evidence>
<dbReference type="Proteomes" id="UP000622317">
    <property type="component" value="Unassembled WGS sequence"/>
</dbReference>
<dbReference type="RefSeq" id="WP_191618774.1">
    <property type="nucleotide sequence ID" value="NZ_JACYFG010000051.1"/>
</dbReference>
<dbReference type="EMBL" id="JACYFG010000051">
    <property type="protein sequence ID" value="MBD5781690.1"/>
    <property type="molecule type" value="Genomic_DNA"/>
</dbReference>
<accession>A0A927FC78</accession>
<comment type="caution">
    <text evidence="2">The sequence shown here is derived from an EMBL/GenBank/DDBJ whole genome shotgun (WGS) entry which is preliminary data.</text>
</comment>
<evidence type="ECO:0008006" key="4">
    <source>
        <dbReference type="Google" id="ProtNLM"/>
    </source>
</evidence>
<feature type="region of interest" description="Disordered" evidence="1">
    <location>
        <begin position="16"/>
        <end position="36"/>
    </location>
</feature>
<organism evidence="2 3">
    <name type="scientific">Pelagicoccus enzymogenes</name>
    <dbReference type="NCBI Taxonomy" id="2773457"/>
    <lineage>
        <taxon>Bacteria</taxon>
        <taxon>Pseudomonadati</taxon>
        <taxon>Verrucomicrobiota</taxon>
        <taxon>Opitutia</taxon>
        <taxon>Puniceicoccales</taxon>
        <taxon>Pelagicoccaceae</taxon>
        <taxon>Pelagicoccus</taxon>
    </lineage>
</organism>